<dbReference type="SUPFAM" id="SSF50800">
    <property type="entry name" value="PK beta-barrel domain-like"/>
    <property type="match status" value="1"/>
</dbReference>
<keyword evidence="3" id="KW-1185">Reference proteome</keyword>
<dbReference type="Gene3D" id="2.40.33.20">
    <property type="entry name" value="PK beta-barrel domain-like"/>
    <property type="match status" value="1"/>
</dbReference>
<protein>
    <submittedName>
        <fullName evidence="2">MOSC domain-containing protein</fullName>
    </submittedName>
</protein>
<dbReference type="InterPro" id="IPR011037">
    <property type="entry name" value="Pyrv_Knase-like_insert_dom_sf"/>
</dbReference>
<dbReference type="PROSITE" id="PS51340">
    <property type="entry name" value="MOSC"/>
    <property type="match status" value="1"/>
</dbReference>
<comment type="caution">
    <text evidence="2">The sequence shown here is derived from an EMBL/GenBank/DDBJ whole genome shotgun (WGS) entry which is preliminary data.</text>
</comment>
<dbReference type="PANTHER" id="PTHR36930">
    <property type="entry name" value="METAL-SULFUR CLUSTER BIOSYNTHESIS PROTEINS YUAD-RELATED"/>
    <property type="match status" value="1"/>
</dbReference>
<accession>A0A4R6AT04</accession>
<sequence length="248" mass="27006">MTPTLAAIWRHPIKGHGRERLASVSLVQGETMPWDRTWAVLREGAEDPNGGWAVCNSFTRGAGSPRLMAITSQLDEATGNITLRHPDQPDLSFAPDGDTAAFLKWVTPLVAEGRPAPVAVTRAVQQGMTDTAFPSISLCSTASLRALSDQLGTDLSRDRFRANLWIDGFEPWQEFDLIGSTLQIGDTTLKVEMRNTRCRATEANPETGHRDAQTLRALKDTWGHIDFGVYAVVTTGGVLAEGDTVHVL</sequence>
<organism evidence="2 3">
    <name type="scientific">Meridianimarinicoccus aquatilis</name>
    <dbReference type="NCBI Taxonomy" id="2552766"/>
    <lineage>
        <taxon>Bacteria</taxon>
        <taxon>Pseudomonadati</taxon>
        <taxon>Pseudomonadota</taxon>
        <taxon>Alphaproteobacteria</taxon>
        <taxon>Rhodobacterales</taxon>
        <taxon>Paracoccaceae</taxon>
        <taxon>Meridianimarinicoccus</taxon>
    </lineage>
</organism>
<dbReference type="GO" id="GO:0003824">
    <property type="term" value="F:catalytic activity"/>
    <property type="evidence" value="ECO:0007669"/>
    <property type="project" value="InterPro"/>
</dbReference>
<proteinExistence type="predicted"/>
<dbReference type="GO" id="GO:0030170">
    <property type="term" value="F:pyridoxal phosphate binding"/>
    <property type="evidence" value="ECO:0007669"/>
    <property type="project" value="InterPro"/>
</dbReference>
<dbReference type="EMBL" id="SMZO01000023">
    <property type="protein sequence ID" value="TDL87127.1"/>
    <property type="molecule type" value="Genomic_DNA"/>
</dbReference>
<dbReference type="Proteomes" id="UP000294562">
    <property type="component" value="Unassembled WGS sequence"/>
</dbReference>
<gene>
    <name evidence="2" type="ORF">E2L05_11375</name>
</gene>
<dbReference type="AlphaFoldDB" id="A0A4R6AT04"/>
<evidence type="ECO:0000313" key="2">
    <source>
        <dbReference type="EMBL" id="TDL87127.1"/>
    </source>
</evidence>
<feature type="domain" description="MOSC" evidence="1">
    <location>
        <begin position="107"/>
        <end position="248"/>
    </location>
</feature>
<dbReference type="PANTHER" id="PTHR36930:SF1">
    <property type="entry name" value="MOSC DOMAIN-CONTAINING PROTEIN"/>
    <property type="match status" value="1"/>
</dbReference>
<dbReference type="GO" id="GO:0030151">
    <property type="term" value="F:molybdenum ion binding"/>
    <property type="evidence" value="ECO:0007669"/>
    <property type="project" value="InterPro"/>
</dbReference>
<evidence type="ECO:0000259" key="1">
    <source>
        <dbReference type="PROSITE" id="PS51340"/>
    </source>
</evidence>
<name>A0A4R6AT04_9RHOB</name>
<reference evidence="2 3" key="1">
    <citation type="submission" date="2019-03" db="EMBL/GenBank/DDBJ databases">
        <title>Rhodobacteraceae bacterium SM1902, a new member of the family Rhodobacteraceae isolated from Yantai.</title>
        <authorList>
            <person name="Sun Y."/>
        </authorList>
    </citation>
    <scope>NUCLEOTIDE SEQUENCE [LARGE SCALE GENOMIC DNA]</scope>
    <source>
        <strain evidence="2 3">SM1902</strain>
    </source>
</reference>
<dbReference type="OrthoDB" id="581532at2"/>
<dbReference type="InterPro" id="IPR005303">
    <property type="entry name" value="MOCOS_middle"/>
</dbReference>
<evidence type="ECO:0000313" key="3">
    <source>
        <dbReference type="Proteomes" id="UP000294562"/>
    </source>
</evidence>
<dbReference type="RefSeq" id="WP_133343034.1">
    <property type="nucleotide sequence ID" value="NZ_SMZO01000023.1"/>
</dbReference>
<dbReference type="InterPro" id="IPR052716">
    <property type="entry name" value="MOSC_domain"/>
</dbReference>
<dbReference type="Pfam" id="PF03476">
    <property type="entry name" value="MOSC_N"/>
    <property type="match status" value="1"/>
</dbReference>
<dbReference type="Pfam" id="PF03473">
    <property type="entry name" value="MOSC"/>
    <property type="match status" value="1"/>
</dbReference>
<dbReference type="InterPro" id="IPR005302">
    <property type="entry name" value="MoCF_Sase_C"/>
</dbReference>